<comment type="similarity">
    <text evidence="1 6">Belongs to the polypeptide deformylase family.</text>
</comment>
<dbReference type="EMBL" id="JACNJZ010000085">
    <property type="protein sequence ID" value="MBC8317391.1"/>
    <property type="molecule type" value="Genomic_DNA"/>
</dbReference>
<organism evidence="7 8">
    <name type="scientific">Candidatus Desulfobia pelagia</name>
    <dbReference type="NCBI Taxonomy" id="2841692"/>
    <lineage>
        <taxon>Bacteria</taxon>
        <taxon>Pseudomonadati</taxon>
        <taxon>Thermodesulfobacteriota</taxon>
        <taxon>Desulfobulbia</taxon>
        <taxon>Desulfobulbales</taxon>
        <taxon>Desulfobulbaceae</taxon>
        <taxon>Candidatus Desulfobia</taxon>
    </lineage>
</organism>
<dbReference type="PANTHER" id="PTHR10458">
    <property type="entry name" value="PEPTIDE DEFORMYLASE"/>
    <property type="match status" value="1"/>
</dbReference>
<dbReference type="CDD" id="cd00487">
    <property type="entry name" value="Pep_deformylase"/>
    <property type="match status" value="1"/>
</dbReference>
<protein>
    <recommendedName>
        <fullName evidence="6">Peptide deformylase</fullName>
        <shortName evidence="6">PDF</shortName>
        <ecNumber evidence="6">3.5.1.88</ecNumber>
    </recommendedName>
    <alternativeName>
        <fullName evidence="6">Polypeptide deformylase</fullName>
    </alternativeName>
</protein>
<keyword evidence="5 6" id="KW-0408">Iron</keyword>
<comment type="cofactor">
    <cofactor evidence="6">
        <name>Fe(2+)</name>
        <dbReference type="ChEBI" id="CHEBI:29033"/>
    </cofactor>
    <text evidence="6">Binds 1 Fe(2+) ion.</text>
</comment>
<feature type="binding site" evidence="6">
    <location>
        <position position="139"/>
    </location>
    <ligand>
        <name>Fe cation</name>
        <dbReference type="ChEBI" id="CHEBI:24875"/>
    </ligand>
</feature>
<evidence type="ECO:0000256" key="5">
    <source>
        <dbReference type="ARBA" id="ARBA00023004"/>
    </source>
</evidence>
<feature type="binding site" evidence="6">
    <location>
        <position position="135"/>
    </location>
    <ligand>
        <name>Fe cation</name>
        <dbReference type="ChEBI" id="CHEBI:24875"/>
    </ligand>
</feature>
<sequence>MAIREILKHPHPTLRKKSKVVTEFDDNLRKLVADMADTMYDAPGAGLAAPQIGVLQRVVIMDVTSKEEEGQLIVLVNPVILHGEGSQVDEEGCLSVVDFTAKVKRFEKIRVRTQNMAGEENEFEAEGWFARVIQHELDHIEGALFIDHLSSLKRALYKKQRKKQLREEMKLEKDQVNHD</sequence>
<accession>A0A8J6TC63</accession>
<dbReference type="FunFam" id="3.90.45.10:FF:000005">
    <property type="entry name" value="Peptide deformylase"/>
    <property type="match status" value="1"/>
</dbReference>
<dbReference type="NCBIfam" id="TIGR00079">
    <property type="entry name" value="pept_deformyl"/>
    <property type="match status" value="1"/>
</dbReference>
<dbReference type="PIRSF" id="PIRSF004749">
    <property type="entry name" value="Pep_def"/>
    <property type="match status" value="1"/>
</dbReference>
<dbReference type="Pfam" id="PF01327">
    <property type="entry name" value="Pep_deformylase"/>
    <property type="match status" value="1"/>
</dbReference>
<dbReference type="HAMAP" id="MF_00163">
    <property type="entry name" value="Pep_deformylase"/>
    <property type="match status" value="1"/>
</dbReference>
<dbReference type="PANTHER" id="PTHR10458:SF22">
    <property type="entry name" value="PEPTIDE DEFORMYLASE"/>
    <property type="match status" value="1"/>
</dbReference>
<proteinExistence type="inferred from homology"/>
<evidence type="ECO:0000256" key="3">
    <source>
        <dbReference type="ARBA" id="ARBA00022801"/>
    </source>
</evidence>
<reference evidence="7 8" key="1">
    <citation type="submission" date="2020-08" db="EMBL/GenBank/DDBJ databases">
        <title>Bridging the membrane lipid divide: bacteria of the FCB group superphylum have the potential to synthesize archaeal ether lipids.</title>
        <authorList>
            <person name="Villanueva L."/>
            <person name="Von Meijenfeldt F.A.B."/>
            <person name="Westbye A.B."/>
            <person name="Yadav S."/>
            <person name="Hopmans E.C."/>
            <person name="Dutilh B.E."/>
            <person name="Sinninghe Damste J.S."/>
        </authorList>
    </citation>
    <scope>NUCLEOTIDE SEQUENCE [LARGE SCALE GENOMIC DNA]</scope>
    <source>
        <strain evidence="7">NIOZ-UU47</strain>
    </source>
</reference>
<dbReference type="GO" id="GO:0046872">
    <property type="term" value="F:metal ion binding"/>
    <property type="evidence" value="ECO:0007669"/>
    <property type="project" value="UniProtKB-KW"/>
</dbReference>
<dbReference type="Proteomes" id="UP000614424">
    <property type="component" value="Unassembled WGS sequence"/>
</dbReference>
<dbReference type="InterPro" id="IPR023635">
    <property type="entry name" value="Peptide_deformylase"/>
</dbReference>
<evidence type="ECO:0000313" key="7">
    <source>
        <dbReference type="EMBL" id="MBC8317391.1"/>
    </source>
</evidence>
<dbReference type="EC" id="3.5.1.88" evidence="6"/>
<dbReference type="NCBIfam" id="NF001159">
    <property type="entry name" value="PRK00150.1-3"/>
    <property type="match status" value="1"/>
</dbReference>
<comment type="catalytic activity">
    <reaction evidence="6">
        <text>N-terminal N-formyl-L-methionyl-[peptide] + H2O = N-terminal L-methionyl-[peptide] + formate</text>
        <dbReference type="Rhea" id="RHEA:24420"/>
        <dbReference type="Rhea" id="RHEA-COMP:10639"/>
        <dbReference type="Rhea" id="RHEA-COMP:10640"/>
        <dbReference type="ChEBI" id="CHEBI:15377"/>
        <dbReference type="ChEBI" id="CHEBI:15740"/>
        <dbReference type="ChEBI" id="CHEBI:49298"/>
        <dbReference type="ChEBI" id="CHEBI:64731"/>
        <dbReference type="EC" id="3.5.1.88"/>
    </reaction>
</comment>
<dbReference type="SUPFAM" id="SSF56420">
    <property type="entry name" value="Peptide deformylase"/>
    <property type="match status" value="1"/>
</dbReference>
<keyword evidence="2 6" id="KW-0479">Metal-binding</keyword>
<keyword evidence="4 6" id="KW-0648">Protein biosynthesis</keyword>
<evidence type="ECO:0000256" key="4">
    <source>
        <dbReference type="ARBA" id="ARBA00022917"/>
    </source>
</evidence>
<name>A0A8J6TC63_9BACT</name>
<dbReference type="PRINTS" id="PR01576">
    <property type="entry name" value="PDEFORMYLASE"/>
</dbReference>
<dbReference type="Gene3D" id="3.90.45.10">
    <property type="entry name" value="Peptide deformylase"/>
    <property type="match status" value="1"/>
</dbReference>
<keyword evidence="3 6" id="KW-0378">Hydrolase</keyword>
<evidence type="ECO:0000256" key="1">
    <source>
        <dbReference type="ARBA" id="ARBA00010759"/>
    </source>
</evidence>
<feature type="binding site" evidence="6">
    <location>
        <position position="93"/>
    </location>
    <ligand>
        <name>Fe cation</name>
        <dbReference type="ChEBI" id="CHEBI:24875"/>
    </ligand>
</feature>
<dbReference type="GO" id="GO:0006412">
    <property type="term" value="P:translation"/>
    <property type="evidence" value="ECO:0007669"/>
    <property type="project" value="UniProtKB-UniRule"/>
</dbReference>
<dbReference type="InterPro" id="IPR036821">
    <property type="entry name" value="Peptide_deformylase_sf"/>
</dbReference>
<comment type="function">
    <text evidence="6">Removes the formyl group from the N-terminal Met of newly synthesized proteins. Requires at least a dipeptide for an efficient rate of reaction. N-terminal L-methionine is a prerequisite for activity but the enzyme has broad specificity at other positions.</text>
</comment>
<evidence type="ECO:0000256" key="6">
    <source>
        <dbReference type="HAMAP-Rule" id="MF_00163"/>
    </source>
</evidence>
<comment type="caution">
    <text evidence="7">The sequence shown here is derived from an EMBL/GenBank/DDBJ whole genome shotgun (WGS) entry which is preliminary data.</text>
</comment>
<evidence type="ECO:0000313" key="8">
    <source>
        <dbReference type="Proteomes" id="UP000614424"/>
    </source>
</evidence>
<evidence type="ECO:0000256" key="2">
    <source>
        <dbReference type="ARBA" id="ARBA00022723"/>
    </source>
</evidence>
<dbReference type="GO" id="GO:0042586">
    <property type="term" value="F:peptide deformylase activity"/>
    <property type="evidence" value="ECO:0007669"/>
    <property type="project" value="UniProtKB-UniRule"/>
</dbReference>
<dbReference type="AlphaFoldDB" id="A0A8J6TC63"/>
<feature type="active site" evidence="6">
    <location>
        <position position="136"/>
    </location>
</feature>
<gene>
    <name evidence="6 7" type="primary">def</name>
    <name evidence="7" type="ORF">H8E41_05755</name>
</gene>